<proteinExistence type="predicted"/>
<dbReference type="InterPro" id="IPR017850">
    <property type="entry name" value="Alkaline_phosphatase_core_sf"/>
</dbReference>
<keyword evidence="2" id="KW-1185">Reference proteome</keyword>
<reference evidence="1" key="1">
    <citation type="submission" date="2025-05" db="UniProtKB">
        <authorList>
            <consortium name="Ensembl"/>
        </authorList>
    </citation>
    <scope>IDENTIFICATION</scope>
</reference>
<evidence type="ECO:0000313" key="3">
    <source>
        <dbReference type="Proteomes" id="UP000694701"/>
    </source>
</evidence>
<protein>
    <submittedName>
        <fullName evidence="1">Uncharacterized protein</fullName>
    </submittedName>
</protein>
<organism evidence="1 3">
    <name type="scientific">Cyprinus carpio</name>
    <name type="common">Common carp</name>
    <dbReference type="NCBI Taxonomy" id="7962"/>
    <lineage>
        <taxon>Eukaryota</taxon>
        <taxon>Metazoa</taxon>
        <taxon>Chordata</taxon>
        <taxon>Craniata</taxon>
        <taxon>Vertebrata</taxon>
        <taxon>Euteleostomi</taxon>
        <taxon>Actinopterygii</taxon>
        <taxon>Neopterygii</taxon>
        <taxon>Teleostei</taxon>
        <taxon>Ostariophysi</taxon>
        <taxon>Cypriniformes</taxon>
        <taxon>Cyprinidae</taxon>
        <taxon>Cyprininae</taxon>
        <taxon>Cyprinus</taxon>
    </lineage>
</organism>
<dbReference type="AlphaFoldDB" id="A0A8C2DPC6"/>
<name>A0A8C2DPC6_CYPCA</name>
<evidence type="ECO:0000313" key="2">
    <source>
        <dbReference type="Proteomes" id="UP000694427"/>
    </source>
</evidence>
<evidence type="ECO:0000313" key="1">
    <source>
        <dbReference type="Ensembl" id="ENSCCRP00020028801.1"/>
    </source>
</evidence>
<dbReference type="Ensembl" id="ENSCCRT00010050901.1">
    <property type="protein sequence ID" value="ENSCCRP00010046454.1"/>
    <property type="gene ID" value="ENSCCRG00010019669.1"/>
</dbReference>
<dbReference type="SUPFAM" id="SSF53649">
    <property type="entry name" value="Alkaline phosphatase-like"/>
    <property type="match status" value="1"/>
</dbReference>
<accession>A0A8C2DPC6</accession>
<dbReference type="Proteomes" id="UP000694701">
    <property type="component" value="Unplaced"/>
</dbReference>
<sequence length="63" mass="7456">MKSEPLLVLALSLCVSSKPLSKRRTYNKLLLISFDGFRWDYDQNANTPNLYIFFFSLQYHDVH</sequence>
<dbReference type="Ensembl" id="ENSCCRT00020031562.1">
    <property type="protein sequence ID" value="ENSCCRP00020028801.1"/>
    <property type="gene ID" value="ENSCCRG00020013129.1"/>
</dbReference>
<dbReference type="Gene3D" id="3.40.720.10">
    <property type="entry name" value="Alkaline Phosphatase, subunit A"/>
    <property type="match status" value="1"/>
</dbReference>
<dbReference type="Proteomes" id="UP000694427">
    <property type="component" value="Unplaced"/>
</dbReference>